<sequence length="52" mass="6005">MIWDDFKENVKVNLIKERVEGINSLLVHCAFRIFESVFSSPISSQDLCQSCK</sequence>
<name>A0ABP2IRU9_CHRGE</name>
<reference evidence="1" key="1">
    <citation type="submission" date="2010-06" db="EMBL/GenBank/DDBJ databases">
        <authorList>
            <person name="Muzny D."/>
            <person name="Qin X."/>
            <person name="Buhay C."/>
            <person name="Dugan-Rocha S."/>
            <person name="Ding Y."/>
            <person name="Chen G."/>
            <person name="Hawes A."/>
            <person name="Holder M."/>
            <person name="Jhangiani S."/>
            <person name="Johnson A."/>
            <person name="Khan Z."/>
            <person name="Li Z."/>
            <person name="Liu W."/>
            <person name="Liu X."/>
            <person name="Perez L."/>
            <person name="Shen H."/>
            <person name="Wang Q."/>
            <person name="Watt J."/>
            <person name="Xi L."/>
            <person name="Xin Y."/>
            <person name="Zhou J."/>
            <person name="Deng J."/>
            <person name="Jiang H."/>
            <person name="Liu Y."/>
            <person name="Qu J."/>
            <person name="Song X.-Z."/>
            <person name="Zhang L."/>
            <person name="Villasana D."/>
            <person name="Johnson A."/>
            <person name="Liu J."/>
            <person name="Liyanage D."/>
            <person name="Lorensuhewa L."/>
            <person name="Robinson T."/>
            <person name="Song A."/>
            <person name="Song B.-B."/>
            <person name="Dinh H."/>
            <person name="Thornton R."/>
            <person name="Coyle M."/>
            <person name="Francisco L."/>
            <person name="Jackson L."/>
            <person name="Javaid M."/>
            <person name="Korchina V."/>
            <person name="Kovar C."/>
            <person name="Mata R."/>
            <person name="Mathew T."/>
            <person name="Ngo R."/>
            <person name="Nguyen L."/>
            <person name="Nguyen N."/>
            <person name="Okwuonu G."/>
            <person name="Ongeri F."/>
            <person name="Pham C."/>
            <person name="Simmons D."/>
            <person name="Wilczek-Boney K."/>
            <person name="Hale W."/>
            <person name="Jakkamsetti A."/>
            <person name="Pham P."/>
            <person name="Ruth R."/>
            <person name="San Lucas F."/>
            <person name="Warren J."/>
            <person name="Zhang J."/>
            <person name="Zhao Z."/>
            <person name="Zhou C."/>
            <person name="Zhu D."/>
            <person name="Lee S."/>
            <person name="Bess C."/>
            <person name="Blankenburg K."/>
            <person name="Forbes L."/>
            <person name="Fu Q."/>
            <person name="Gubbala S."/>
            <person name="Hirani K."/>
            <person name="Jayaseelan J.C."/>
            <person name="Lara F."/>
            <person name="Munidasa M."/>
            <person name="Palculict T."/>
            <person name="Patil S."/>
            <person name="Pu L.-L."/>
            <person name="Saada N."/>
            <person name="Tang L."/>
            <person name="Weissenberger G."/>
            <person name="Zhu Y."/>
            <person name="Hemphill L."/>
            <person name="Shang Y."/>
            <person name="Youmans B."/>
            <person name="Ayvaz T."/>
            <person name="Ross M."/>
            <person name="Santibanez J."/>
            <person name="Aqrawi P."/>
            <person name="Gross S."/>
            <person name="Joshi V."/>
            <person name="Fowler G."/>
            <person name="Nazareth L."/>
            <person name="Reid J."/>
            <person name="Worley K."/>
            <person name="Petrosino J."/>
            <person name="Highlander S."/>
            <person name="Gibbs R."/>
        </authorList>
    </citation>
    <scope>NUCLEOTIDE SEQUENCE [LARGE SCALE GENOMIC DNA]</scope>
    <source>
        <strain evidence="1">ATCC 35910</strain>
    </source>
</reference>
<proteinExistence type="predicted"/>
<evidence type="ECO:0000313" key="2">
    <source>
        <dbReference type="Proteomes" id="UP000002969"/>
    </source>
</evidence>
<accession>A0ABP2IRU9</accession>
<keyword evidence="2" id="KW-1185">Reference proteome</keyword>
<dbReference type="EMBL" id="ACKQ02000005">
    <property type="protein sequence ID" value="EFK36553.1"/>
    <property type="molecule type" value="Genomic_DNA"/>
</dbReference>
<dbReference type="Proteomes" id="UP000002969">
    <property type="component" value="Unassembled WGS sequence"/>
</dbReference>
<gene>
    <name evidence="1" type="ORF">HMPREF0204_11585</name>
</gene>
<organism evidence="1 2">
    <name type="scientific">Chryseobacterium gleum ATCC 35910</name>
    <dbReference type="NCBI Taxonomy" id="525257"/>
    <lineage>
        <taxon>Bacteria</taxon>
        <taxon>Pseudomonadati</taxon>
        <taxon>Bacteroidota</taxon>
        <taxon>Flavobacteriia</taxon>
        <taxon>Flavobacteriales</taxon>
        <taxon>Weeksellaceae</taxon>
        <taxon>Chryseobacterium group</taxon>
        <taxon>Chryseobacterium</taxon>
    </lineage>
</organism>
<protein>
    <submittedName>
        <fullName evidence="1">Uncharacterized protein</fullName>
    </submittedName>
</protein>
<evidence type="ECO:0000313" key="1">
    <source>
        <dbReference type="EMBL" id="EFK36553.1"/>
    </source>
</evidence>
<comment type="caution">
    <text evidence="1">The sequence shown here is derived from an EMBL/GenBank/DDBJ whole genome shotgun (WGS) entry which is preliminary data.</text>
</comment>